<accession>A0A840VU06</accession>
<dbReference type="AlphaFoldDB" id="A0A840VU06"/>
<evidence type="ECO:0000256" key="1">
    <source>
        <dbReference type="SAM" id="SignalP"/>
    </source>
</evidence>
<feature type="signal peptide" evidence="1">
    <location>
        <begin position="1"/>
        <end position="20"/>
    </location>
</feature>
<evidence type="ECO:0000313" key="2">
    <source>
        <dbReference type="EMBL" id="MBB5373692.1"/>
    </source>
</evidence>
<keyword evidence="1" id="KW-0732">Signal</keyword>
<keyword evidence="3" id="KW-1185">Reference proteome</keyword>
<evidence type="ECO:0008006" key="4">
    <source>
        <dbReference type="Google" id="ProtNLM"/>
    </source>
</evidence>
<name>A0A840VU06_9PROT</name>
<protein>
    <recommendedName>
        <fullName evidence="4">DUF3617 family protein</fullName>
    </recommendedName>
</protein>
<feature type="chain" id="PRO_5032921038" description="DUF3617 family protein" evidence="1">
    <location>
        <begin position="21"/>
        <end position="162"/>
    </location>
</feature>
<evidence type="ECO:0000313" key="3">
    <source>
        <dbReference type="Proteomes" id="UP000553706"/>
    </source>
</evidence>
<reference evidence="2 3" key="1">
    <citation type="submission" date="2020-08" db="EMBL/GenBank/DDBJ databases">
        <title>Genomic Encyclopedia of Type Strains, Phase IV (KMG-IV): sequencing the most valuable type-strain genomes for metagenomic binning, comparative biology and taxonomic classification.</title>
        <authorList>
            <person name="Goeker M."/>
        </authorList>
    </citation>
    <scope>NUCLEOTIDE SEQUENCE [LARGE SCALE GENOMIC DNA]</scope>
    <source>
        <strain evidence="2 3">DSM 27026</strain>
    </source>
</reference>
<dbReference type="Proteomes" id="UP000553706">
    <property type="component" value="Unassembled WGS sequence"/>
</dbReference>
<sequence>MMRILMSGLILLGAAGPALADGLPAREPGLWQSASTVTGPDGQPLANAVNVVTVSCVDALTDQKFFLSNQSACNTLTVSGGGNTYRIDGTCRGNGKTSAIHETLDYADSKDVTLTAKLGQMTVHSRLQWQGVCPDGMQPGDEGDIENGAFVKADNINDQANQ</sequence>
<dbReference type="InterPro" id="IPR022061">
    <property type="entry name" value="DUF3617"/>
</dbReference>
<gene>
    <name evidence="2" type="ORF">HNP71_001956</name>
</gene>
<proteinExistence type="predicted"/>
<dbReference type="Pfam" id="PF12276">
    <property type="entry name" value="DUF3617"/>
    <property type="match status" value="1"/>
</dbReference>
<organism evidence="2 3">
    <name type="scientific">Acidocella aromatica</name>
    <dbReference type="NCBI Taxonomy" id="1303579"/>
    <lineage>
        <taxon>Bacteria</taxon>
        <taxon>Pseudomonadati</taxon>
        <taxon>Pseudomonadota</taxon>
        <taxon>Alphaproteobacteria</taxon>
        <taxon>Acetobacterales</taxon>
        <taxon>Acidocellaceae</taxon>
        <taxon>Acidocella</taxon>
    </lineage>
</organism>
<dbReference type="EMBL" id="JACHFJ010000008">
    <property type="protein sequence ID" value="MBB5373692.1"/>
    <property type="molecule type" value="Genomic_DNA"/>
</dbReference>
<comment type="caution">
    <text evidence="2">The sequence shown here is derived from an EMBL/GenBank/DDBJ whole genome shotgun (WGS) entry which is preliminary data.</text>
</comment>
<dbReference type="RefSeq" id="WP_183266704.1">
    <property type="nucleotide sequence ID" value="NZ_JACHFJ010000008.1"/>
</dbReference>